<dbReference type="STRING" id="36805.BOH66_13950"/>
<keyword evidence="3" id="KW-1185">Reference proteome</keyword>
<name>A0A1P8UAX9_9MICO</name>
<dbReference type="RefSeq" id="WP_076691604.1">
    <property type="nucleotide sequence ID" value="NZ_CP018762.1"/>
</dbReference>
<dbReference type="KEGG" id="maur:BOH66_13950"/>
<dbReference type="EMBL" id="CP018762">
    <property type="protein sequence ID" value="APZ35226.1"/>
    <property type="molecule type" value="Genomic_DNA"/>
</dbReference>
<evidence type="ECO:0000256" key="1">
    <source>
        <dbReference type="SAM" id="Phobius"/>
    </source>
</evidence>
<protein>
    <submittedName>
        <fullName evidence="2">Uncharacterized protein</fullName>
    </submittedName>
</protein>
<evidence type="ECO:0000313" key="2">
    <source>
        <dbReference type="EMBL" id="APZ35226.1"/>
    </source>
</evidence>
<evidence type="ECO:0000313" key="3">
    <source>
        <dbReference type="Proteomes" id="UP000187185"/>
    </source>
</evidence>
<feature type="transmembrane region" description="Helical" evidence="1">
    <location>
        <begin position="528"/>
        <end position="547"/>
    </location>
</feature>
<reference evidence="2 3" key="1">
    <citation type="submission" date="2016-12" db="EMBL/GenBank/DDBJ databases">
        <title>Complete genome sequence of Microbacterium aurum KACC 15219.</title>
        <authorList>
            <person name="Jung Y."/>
            <person name="Shin J.-H."/>
            <person name="Lee Y.-J."/>
            <person name="Yi H."/>
            <person name="Bahn Y.-S."/>
            <person name="Kim J.F."/>
            <person name="Lee D.-W."/>
        </authorList>
    </citation>
    <scope>NUCLEOTIDE SEQUENCE [LARGE SCALE GENOMIC DNA]</scope>
    <source>
        <strain evidence="2 3">KACC 15219</strain>
    </source>
</reference>
<gene>
    <name evidence="2" type="ORF">BOH66_13950</name>
</gene>
<dbReference type="AlphaFoldDB" id="A0A1P8UAX9"/>
<sequence length="640" mass="68891">MGRIRRWLRIHRKGARVFCTTAAVIPLTLLAIGFAARVAADNPPRLAPGVAVATPLPSATATVHSVIEVDAPSSWIVVLAVIILIAAIGRVAITDKRLGAGDVSVVTERRDRESALKNELAQLSDPDAQRRKDAELHALLQRRVGVATSAATERVAQIISTRDPSASKASRLWHGLRSASDHDPAAQGAIMLLARAVVAPASVFTRVSERRSLQDEHAAVTLTRTVDGTEPMKDLVLVPVLHVPKGSLVGSMTVTIDDKPGRTLPMNIGRGVVLRALDYLADAAVADGLASRSDMDECVRAAAPLIVADLPSVEAERMAVLSALKAATRHPRTRRSLPRHRTLLTWIRSLIDIAMAADVVIAVVEDGCAATHKISVAYDEPYGKAISWARRFVGIGRSDFSVDLRRAAEADTYHLDIRTESSTYFEEAAVVFAGDEGDTPSDTELVHVAPLRGDAHAHVHIRSFGDWVRRHDGGASVAETPKLNIRMRERPPGLIGATFALSLWIFLLTWTIAYFHPVLFPAVSGAQSAWTALVLAAPALLTGWLLSRLNAEAMRFMSASAFALIVWLSIDVAAVVTISALTLSGAALAPWTLIDGIVVLQHPEWAILLFLTLTHLCASALLFAGRGLRYARTIKEGLPQ</sequence>
<proteinExistence type="predicted"/>
<keyword evidence="1" id="KW-1133">Transmembrane helix</keyword>
<feature type="transmembrane region" description="Helical" evidence="1">
    <location>
        <begin position="494"/>
        <end position="516"/>
    </location>
</feature>
<keyword evidence="1" id="KW-0812">Transmembrane</keyword>
<feature type="transmembrane region" description="Helical" evidence="1">
    <location>
        <begin position="75"/>
        <end position="93"/>
    </location>
</feature>
<dbReference type="OrthoDB" id="5068681at2"/>
<dbReference type="Proteomes" id="UP000187185">
    <property type="component" value="Chromosome"/>
</dbReference>
<feature type="transmembrane region" description="Helical" evidence="1">
    <location>
        <begin position="605"/>
        <end position="625"/>
    </location>
</feature>
<organism evidence="2 3">
    <name type="scientific">Microbacterium aurum</name>
    <dbReference type="NCBI Taxonomy" id="36805"/>
    <lineage>
        <taxon>Bacteria</taxon>
        <taxon>Bacillati</taxon>
        <taxon>Actinomycetota</taxon>
        <taxon>Actinomycetes</taxon>
        <taxon>Micrococcales</taxon>
        <taxon>Microbacteriaceae</taxon>
        <taxon>Microbacterium</taxon>
    </lineage>
</organism>
<keyword evidence="1" id="KW-0472">Membrane</keyword>
<accession>A0A1P8UAX9</accession>
<feature type="transmembrane region" description="Helical" evidence="1">
    <location>
        <begin position="559"/>
        <end position="585"/>
    </location>
</feature>